<organism evidence="2 3">
    <name type="scientific">Candidatus Methanoperedens nitratireducens</name>
    <dbReference type="NCBI Taxonomy" id="1392998"/>
    <lineage>
        <taxon>Archaea</taxon>
        <taxon>Methanobacteriati</taxon>
        <taxon>Methanobacteriota</taxon>
        <taxon>Stenosarchaea group</taxon>
        <taxon>Methanomicrobia</taxon>
        <taxon>Methanosarcinales</taxon>
        <taxon>ANME-2 cluster</taxon>
        <taxon>Candidatus Methanoperedentaceae</taxon>
        <taxon>Candidatus Methanoperedens</taxon>
    </lineage>
</organism>
<feature type="compositionally biased region" description="Basic and acidic residues" evidence="1">
    <location>
        <begin position="51"/>
        <end position="74"/>
    </location>
</feature>
<dbReference type="Proteomes" id="UP000218615">
    <property type="component" value="Unassembled WGS sequence"/>
</dbReference>
<dbReference type="EMBL" id="FZMP01000053">
    <property type="protein sequence ID" value="SNQ59955.1"/>
    <property type="molecule type" value="Genomic_DNA"/>
</dbReference>
<feature type="region of interest" description="Disordered" evidence="1">
    <location>
        <begin position="50"/>
        <end position="74"/>
    </location>
</feature>
<dbReference type="AlphaFoldDB" id="A0A284VL14"/>
<accession>A0A284VL14</accession>
<evidence type="ECO:0000256" key="1">
    <source>
        <dbReference type="SAM" id="MobiDB-lite"/>
    </source>
</evidence>
<proteinExistence type="predicted"/>
<protein>
    <submittedName>
        <fullName evidence="2">Uncharacterized protein</fullName>
    </submittedName>
</protein>
<keyword evidence="3" id="KW-1185">Reference proteome</keyword>
<name>A0A284VL14_9EURY</name>
<evidence type="ECO:0000313" key="3">
    <source>
        <dbReference type="Proteomes" id="UP000218615"/>
    </source>
</evidence>
<gene>
    <name evidence="2" type="ORF">MNV_1460002</name>
</gene>
<dbReference type="RefSeq" id="WP_096204247.1">
    <property type="nucleotide sequence ID" value="NZ_FZMP01000053.1"/>
</dbReference>
<evidence type="ECO:0000313" key="2">
    <source>
        <dbReference type="EMBL" id="SNQ59955.1"/>
    </source>
</evidence>
<sequence length="74" mass="8785">MPISQELLNELKDILREDYGKELSQKELFEVGNSLVLYFDLLARIHSRNKLKSENSERDNPKIRPEFDIRNKPL</sequence>
<reference evidence="3" key="1">
    <citation type="submission" date="2017-06" db="EMBL/GenBank/DDBJ databases">
        <authorList>
            <person name="Cremers G."/>
        </authorList>
    </citation>
    <scope>NUCLEOTIDE SEQUENCE [LARGE SCALE GENOMIC DNA]</scope>
</reference>